<keyword evidence="5" id="KW-0472">Membrane</keyword>
<dbReference type="PANTHER" id="PTHR48043">
    <property type="entry name" value="EG:EG0003.4 PROTEIN-RELATED"/>
    <property type="match status" value="1"/>
</dbReference>
<proteinExistence type="inferred from homology"/>
<dbReference type="Proteomes" id="UP001652626">
    <property type="component" value="Chromosome 23"/>
</dbReference>
<evidence type="ECO:0000256" key="5">
    <source>
        <dbReference type="RuleBase" id="RU362059"/>
    </source>
</evidence>
<feature type="signal peptide" evidence="5">
    <location>
        <begin position="1"/>
        <end position="19"/>
    </location>
</feature>
<dbReference type="InterPro" id="IPR050271">
    <property type="entry name" value="UDP-glycosyltransferase"/>
</dbReference>
<dbReference type="SUPFAM" id="SSF53756">
    <property type="entry name" value="UDP-Glycosyltransferase/glycogen phosphorylase"/>
    <property type="match status" value="1"/>
</dbReference>
<keyword evidence="3 4" id="KW-0808">Transferase</keyword>
<keyword evidence="5" id="KW-0812">Transmembrane</keyword>
<keyword evidence="6" id="KW-1185">Reference proteome</keyword>
<keyword evidence="5" id="KW-1133">Transmembrane helix</keyword>
<dbReference type="InterPro" id="IPR002213">
    <property type="entry name" value="UDP_glucos_trans"/>
</dbReference>
<dbReference type="PANTHER" id="PTHR48043:SF159">
    <property type="entry name" value="EG:EG0003.4 PROTEIN-RELATED"/>
    <property type="match status" value="1"/>
</dbReference>
<evidence type="ECO:0000313" key="6">
    <source>
        <dbReference type="Proteomes" id="UP001652626"/>
    </source>
</evidence>
<evidence type="ECO:0000313" key="7">
    <source>
        <dbReference type="RefSeq" id="XP_026497760.2"/>
    </source>
</evidence>
<evidence type="ECO:0000256" key="4">
    <source>
        <dbReference type="RuleBase" id="RU003718"/>
    </source>
</evidence>
<organism evidence="6 7">
    <name type="scientific">Vanessa tameamea</name>
    <name type="common">Kamehameha butterfly</name>
    <dbReference type="NCBI Taxonomy" id="334116"/>
    <lineage>
        <taxon>Eukaryota</taxon>
        <taxon>Metazoa</taxon>
        <taxon>Ecdysozoa</taxon>
        <taxon>Arthropoda</taxon>
        <taxon>Hexapoda</taxon>
        <taxon>Insecta</taxon>
        <taxon>Pterygota</taxon>
        <taxon>Neoptera</taxon>
        <taxon>Endopterygota</taxon>
        <taxon>Lepidoptera</taxon>
        <taxon>Glossata</taxon>
        <taxon>Ditrysia</taxon>
        <taxon>Papilionoidea</taxon>
        <taxon>Nymphalidae</taxon>
        <taxon>Nymphalinae</taxon>
        <taxon>Vanessa</taxon>
    </lineage>
</organism>
<dbReference type="GO" id="GO:0016020">
    <property type="term" value="C:membrane"/>
    <property type="evidence" value="ECO:0007669"/>
    <property type="project" value="UniProtKB-SubCell"/>
</dbReference>
<evidence type="ECO:0000256" key="1">
    <source>
        <dbReference type="ARBA" id="ARBA00009995"/>
    </source>
</evidence>
<evidence type="ECO:0000256" key="2">
    <source>
        <dbReference type="ARBA" id="ARBA00022676"/>
    </source>
</evidence>
<dbReference type="InterPro" id="IPR035595">
    <property type="entry name" value="UDP_glycos_trans_CS"/>
</dbReference>
<gene>
    <name evidence="7" type="primary">LOC113401899</name>
</gene>
<dbReference type="EC" id="2.4.1.17" evidence="5"/>
<sequence length="521" mass="59998">MILKTSIFILTYLFTVTQSAKILGIFPIPSISHQVVFRKLTQELVKRGHEVTVITTDPAYPKGKAPANLTEIDTHDISYTIWRQVLQDNFKFEQKSVPKFTEFRQANQFFSYIFLGQLNSPEVKELVSNKNNKFDVVLIEAVVRPALVYSHIFKAPTILVSSFGAIFNNHDVMGSPTHPILYPSTLQQKIYNLTFWEKLHNLYIHFTFEYANYLGEADEHAMFKKYFGPDVPPLSKLYENVHMLFLNIHPIWADNQPVPPGVVYMGGIHQSPEKELPKDIQSYLDSSEHGVIYVSFGTNVLSGMMPEEIVKIIANVLSKLPYNVLWKWDKDELPVKSKNIRISKWFPQSDLLRHPKIKLFVTQAGLQSTDEAITAGVPLVALPMLGDQWYNAEKYEKHGIGINLQTGTLTEDKLKNAIETVINDESYRQNLIKLRELMRDQPETPLKRSVWWIEYVLRHGGAKHLRAPSANIPYAQYLELEIVLFILSIVFIAFMLLILVITFLFRFISKLLFRKNKVKTN</sequence>
<comment type="similarity">
    <text evidence="1 4">Belongs to the UDP-glycosyltransferase family.</text>
</comment>
<comment type="subcellular location">
    <subcellularLocation>
        <location evidence="5">Membrane</location>
        <topology evidence="5">Single-pass membrane protein</topology>
    </subcellularLocation>
</comment>
<reference evidence="7" key="1">
    <citation type="submission" date="2025-08" db="UniProtKB">
        <authorList>
            <consortium name="RefSeq"/>
        </authorList>
    </citation>
    <scope>IDENTIFICATION</scope>
    <source>
        <tissue evidence="7">Whole body</tissue>
    </source>
</reference>
<keyword evidence="2 4" id="KW-0328">Glycosyltransferase</keyword>
<comment type="catalytic activity">
    <reaction evidence="5">
        <text>glucuronate acceptor + UDP-alpha-D-glucuronate = acceptor beta-D-glucuronoside + UDP + H(+)</text>
        <dbReference type="Rhea" id="RHEA:21032"/>
        <dbReference type="ChEBI" id="CHEBI:15378"/>
        <dbReference type="ChEBI" id="CHEBI:58052"/>
        <dbReference type="ChEBI" id="CHEBI:58223"/>
        <dbReference type="ChEBI" id="CHEBI:132367"/>
        <dbReference type="ChEBI" id="CHEBI:132368"/>
        <dbReference type="EC" id="2.4.1.17"/>
    </reaction>
</comment>
<name>A0A8B8IKY0_VANTA</name>
<evidence type="ECO:0000256" key="3">
    <source>
        <dbReference type="ARBA" id="ARBA00022679"/>
    </source>
</evidence>
<dbReference type="RefSeq" id="XP_026497760.2">
    <property type="nucleotide sequence ID" value="XM_026641975.2"/>
</dbReference>
<dbReference type="GO" id="GO:0015020">
    <property type="term" value="F:glucuronosyltransferase activity"/>
    <property type="evidence" value="ECO:0007669"/>
    <property type="project" value="UniProtKB-EC"/>
</dbReference>
<accession>A0A8B8IKY0</accession>
<dbReference type="OrthoDB" id="5835829at2759"/>
<dbReference type="PROSITE" id="PS00375">
    <property type="entry name" value="UDPGT"/>
    <property type="match status" value="1"/>
</dbReference>
<dbReference type="CDD" id="cd03784">
    <property type="entry name" value="GT1_Gtf-like"/>
    <property type="match status" value="1"/>
</dbReference>
<feature type="chain" id="PRO_5044967774" description="UDP-glucuronosyltransferase" evidence="5">
    <location>
        <begin position="20"/>
        <end position="521"/>
    </location>
</feature>
<feature type="transmembrane region" description="Helical" evidence="5">
    <location>
        <begin position="482"/>
        <end position="505"/>
    </location>
</feature>
<dbReference type="Pfam" id="PF00201">
    <property type="entry name" value="UDPGT"/>
    <property type="match status" value="1"/>
</dbReference>
<protein>
    <recommendedName>
        <fullName evidence="5">UDP-glucuronosyltransferase</fullName>
        <ecNumber evidence="5">2.4.1.17</ecNumber>
    </recommendedName>
</protein>
<dbReference type="GeneID" id="113401899"/>
<dbReference type="Gene3D" id="3.40.50.2000">
    <property type="entry name" value="Glycogen Phosphorylase B"/>
    <property type="match status" value="2"/>
</dbReference>
<dbReference type="OMA" id="IYNLTFW"/>
<dbReference type="AlphaFoldDB" id="A0A8B8IKY0"/>
<keyword evidence="5" id="KW-0732">Signal</keyword>